<dbReference type="InterPro" id="IPR028994">
    <property type="entry name" value="Integrin_alpha_N"/>
</dbReference>
<evidence type="ECO:0000256" key="2">
    <source>
        <dbReference type="ARBA" id="ARBA00022729"/>
    </source>
</evidence>
<proteinExistence type="predicted"/>
<feature type="region of interest" description="Disordered" evidence="5">
    <location>
        <begin position="83"/>
        <end position="154"/>
    </location>
</feature>
<name>A0AAD9D5G9_9STRA</name>
<dbReference type="GO" id="GO:0005085">
    <property type="term" value="F:guanyl-nucleotide exchange factor activity"/>
    <property type="evidence" value="ECO:0007669"/>
    <property type="project" value="TreeGrafter"/>
</dbReference>
<feature type="region of interest" description="Disordered" evidence="5">
    <location>
        <begin position="727"/>
        <end position="797"/>
    </location>
</feature>
<feature type="repeat" description="RCC1" evidence="4">
    <location>
        <begin position="462"/>
        <end position="515"/>
    </location>
</feature>
<feature type="chain" id="PRO_5041989817" evidence="6">
    <location>
        <begin position="22"/>
        <end position="1194"/>
    </location>
</feature>
<dbReference type="GO" id="GO:0005737">
    <property type="term" value="C:cytoplasm"/>
    <property type="evidence" value="ECO:0007669"/>
    <property type="project" value="TreeGrafter"/>
</dbReference>
<feature type="compositionally biased region" description="Low complexity" evidence="5">
    <location>
        <begin position="766"/>
        <end position="776"/>
    </location>
</feature>
<organism evidence="8 9">
    <name type="scientific">Skeletonema marinoi</name>
    <dbReference type="NCBI Taxonomy" id="267567"/>
    <lineage>
        <taxon>Eukaryota</taxon>
        <taxon>Sar</taxon>
        <taxon>Stramenopiles</taxon>
        <taxon>Ochrophyta</taxon>
        <taxon>Bacillariophyta</taxon>
        <taxon>Coscinodiscophyceae</taxon>
        <taxon>Thalassiosirophycidae</taxon>
        <taxon>Thalassiosirales</taxon>
        <taxon>Skeletonemataceae</taxon>
        <taxon>Skeletonema</taxon>
        <taxon>Skeletonema marinoi-dohrnii complex</taxon>
    </lineage>
</organism>
<feature type="compositionally biased region" description="Pro residues" evidence="5">
    <location>
        <begin position="777"/>
        <end position="790"/>
    </location>
</feature>
<evidence type="ECO:0000313" key="9">
    <source>
        <dbReference type="Proteomes" id="UP001224775"/>
    </source>
</evidence>
<feature type="compositionally biased region" description="Polar residues" evidence="5">
    <location>
        <begin position="329"/>
        <end position="339"/>
    </location>
</feature>
<feature type="compositionally biased region" description="Basic residues" evidence="5">
    <location>
        <begin position="137"/>
        <end position="148"/>
    </location>
</feature>
<dbReference type="AlphaFoldDB" id="A0AAD9D5G9"/>
<feature type="region of interest" description="Disordered" evidence="5">
    <location>
        <begin position="177"/>
        <end position="201"/>
    </location>
</feature>
<keyword evidence="1" id="KW-0344">Guanine-nucleotide releasing factor</keyword>
<comment type="caution">
    <text evidence="8">The sequence shown here is derived from an EMBL/GenBank/DDBJ whole genome shotgun (WGS) entry which is preliminary data.</text>
</comment>
<feature type="signal peptide" evidence="6">
    <location>
        <begin position="1"/>
        <end position="21"/>
    </location>
</feature>
<evidence type="ECO:0000256" key="4">
    <source>
        <dbReference type="PROSITE-ProRule" id="PRU00235"/>
    </source>
</evidence>
<dbReference type="Proteomes" id="UP001224775">
    <property type="component" value="Unassembled WGS sequence"/>
</dbReference>
<dbReference type="InterPro" id="IPR013517">
    <property type="entry name" value="FG-GAP"/>
</dbReference>
<dbReference type="PANTHER" id="PTHR45982">
    <property type="entry name" value="REGULATOR OF CHROMOSOME CONDENSATION"/>
    <property type="match status" value="1"/>
</dbReference>
<accession>A0AAD9D5G9</accession>
<dbReference type="InterPro" id="IPR058923">
    <property type="entry name" value="RCC1-like_dom"/>
</dbReference>
<evidence type="ECO:0000313" key="8">
    <source>
        <dbReference type="EMBL" id="KAK1733709.1"/>
    </source>
</evidence>
<keyword evidence="3" id="KW-0677">Repeat</keyword>
<evidence type="ECO:0000259" key="7">
    <source>
        <dbReference type="Pfam" id="PF25390"/>
    </source>
</evidence>
<protein>
    <submittedName>
        <fullName evidence="8">RCC1 domain-containing protein</fullName>
    </submittedName>
</protein>
<dbReference type="Gene3D" id="2.130.10.130">
    <property type="entry name" value="Integrin alpha, N-terminal"/>
    <property type="match status" value="1"/>
</dbReference>
<dbReference type="Pfam" id="PF14312">
    <property type="entry name" value="FG-GAP_2"/>
    <property type="match status" value="2"/>
</dbReference>
<dbReference type="InterPro" id="IPR051553">
    <property type="entry name" value="Ran_GTPase-activating"/>
</dbReference>
<dbReference type="PROSITE" id="PS50012">
    <property type="entry name" value="RCC1_3"/>
    <property type="match status" value="4"/>
</dbReference>
<feature type="compositionally biased region" description="Basic residues" evidence="5">
    <location>
        <begin position="188"/>
        <end position="201"/>
    </location>
</feature>
<sequence>MKQLYYAALLTGLLLVGLVQASEEAELSSEKNGIQASSLLSTGGSRHRLSTHKKSHRRKLFLDGSDDGELDDKIHNLGVDDEVDDERLLQKKKKNGNNNKKKKNGNNNKKKKNNNYKKNGNNNKKKKSGNKKEKLIKQKIRNQKKDKKKDKQKDKQQELCLCEDLYGPDYWSTPSWNDYDDDWDSTSKRKQYKNSRNKKRNNGRLLLAAAEDEQGELHASFSGDDDVDSRRHLKADATWGGDTWRKPKEKWCPCPFVPPEPTYAPTLSPSLFPTVLPTMYPTQDPTRSPNMEPTLNPTPRPTRQPATSPTRRPTPRPTTQSPTARPSFFPTNNPTQSPTKKPVPGFSADGFNWGEKAAVGGPLGQTQSTPARFNDGIPISNITAGPQYTLHLDVDGTAFASGYVEALSAYQGQFGVGDSVTQGSNKNRQVNIVVRNGGIGKAPPFKRVYAGSDHSAFIDKNGQVYMTGSNSNGKLCLGDDNDGMKKIPHLVKLPPVREAFSVALGLDFTLILLNNGEVYACGSNRLGQIGLGDTPSVREPTLIGKRIKAVSAGGEFSLFLTQAGRAYSSGSNLYKQQCRDTEGNPVKIPAEIDSGEFSVLGIQGGRDSSYLLLTDGKTSGIGSCGRNDEGQLCGEVTNARAEVKLGPSIEATGFGSGPTAKTVFFIGVNTTDASDVVYGCGQNDHDQVGIGSNQPSQINTPKRVSFSGSERFSLEISASSSHTVAIGSLLPSKPTSSPTASPSVKPGSPTPTSSPTKAPTSPPTVTPGSPTPTKAPTSPPTKEPTSPPTKAPSTVSTANITDTLTLAPNDNNSDKFRFGVSVAISGTSALIGASTASEDGDEKKFGAAYLIEKLFTSSTTQTRYDGSVLPAPAPVPPDKDIRFRCGHSVALSNEYAVMGCPGFNVKDDAYVDNPGGAVVIHKIGFSSPIVITYDDDDDAAEFGTSVSVNAAGILAVGTKRGTVFLYDLKQTSDAPFRTLEDNQLFDPSFGFSVALNDRDPPMLAIGAINQDGGSGSVFLWRNINTDPEEISAPAAAKEKCDTAKGCQFGFSVALFDKTLVVGSPHSQSNAGRAFVYDLDQENFEENVQSLQNPPEDSFFGQSVAITNGAVVVGSRKYSSRGAAFFYNKNNEGNWYAPDFDSASKKQNPILGGSNGERFGNGVAISDTAFVVGAPYFSDFEGKAVAYSYTSAKTP</sequence>
<evidence type="ECO:0000256" key="3">
    <source>
        <dbReference type="ARBA" id="ARBA00022737"/>
    </source>
</evidence>
<feature type="domain" description="RCC1-like" evidence="7">
    <location>
        <begin position="352"/>
        <end position="725"/>
    </location>
</feature>
<dbReference type="InterPro" id="IPR009091">
    <property type="entry name" value="RCC1/BLIP-II"/>
</dbReference>
<feature type="repeat" description="RCC1" evidence="4">
    <location>
        <begin position="675"/>
        <end position="729"/>
    </location>
</feature>
<keyword evidence="2 6" id="KW-0732">Signal</keyword>
<dbReference type="EMBL" id="JATAAI010000045">
    <property type="protein sequence ID" value="KAK1733709.1"/>
    <property type="molecule type" value="Genomic_DNA"/>
</dbReference>
<evidence type="ECO:0000256" key="6">
    <source>
        <dbReference type="SAM" id="SignalP"/>
    </source>
</evidence>
<dbReference type="InterPro" id="IPR000408">
    <property type="entry name" value="Reg_chr_condens"/>
</dbReference>
<dbReference type="Pfam" id="PF25390">
    <property type="entry name" value="WD40_RLD"/>
    <property type="match status" value="1"/>
</dbReference>
<feature type="compositionally biased region" description="Low complexity" evidence="5">
    <location>
        <begin position="728"/>
        <end position="759"/>
    </location>
</feature>
<feature type="region of interest" description="Disordered" evidence="5">
    <location>
        <begin position="275"/>
        <end position="353"/>
    </location>
</feature>
<feature type="compositionally biased region" description="Basic residues" evidence="5">
    <location>
        <begin position="90"/>
        <end position="115"/>
    </location>
</feature>
<gene>
    <name evidence="8" type="ORF">QTG54_015564</name>
</gene>
<evidence type="ECO:0000256" key="5">
    <source>
        <dbReference type="SAM" id="MobiDB-lite"/>
    </source>
</evidence>
<feature type="compositionally biased region" description="Low complexity" evidence="5">
    <location>
        <begin position="303"/>
        <end position="326"/>
    </location>
</feature>
<feature type="repeat" description="RCC1" evidence="4">
    <location>
        <begin position="516"/>
        <end position="563"/>
    </location>
</feature>
<dbReference type="SUPFAM" id="SSF50985">
    <property type="entry name" value="RCC1/BLIP-II"/>
    <property type="match status" value="1"/>
</dbReference>
<dbReference type="Gene3D" id="2.130.10.30">
    <property type="entry name" value="Regulator of chromosome condensation 1/beta-lactamase-inhibitor protein II"/>
    <property type="match status" value="2"/>
</dbReference>
<dbReference type="PANTHER" id="PTHR45982:SF8">
    <property type="entry name" value="E3 UBIQUITIN-PROTEIN LIGASE HERC2-LIKE PROTEIN-RELATED"/>
    <property type="match status" value="1"/>
</dbReference>
<reference evidence="8" key="1">
    <citation type="submission" date="2023-06" db="EMBL/GenBank/DDBJ databases">
        <title>Survivors Of The Sea: Transcriptome response of Skeletonema marinoi to long-term dormancy.</title>
        <authorList>
            <person name="Pinder M.I.M."/>
            <person name="Kourtchenko O."/>
            <person name="Robertson E.K."/>
            <person name="Larsson T."/>
            <person name="Maumus F."/>
            <person name="Osuna-Cruz C.M."/>
            <person name="Vancaester E."/>
            <person name="Stenow R."/>
            <person name="Vandepoele K."/>
            <person name="Ploug H."/>
            <person name="Bruchert V."/>
            <person name="Godhe A."/>
            <person name="Topel M."/>
        </authorList>
    </citation>
    <scope>NUCLEOTIDE SEQUENCE</scope>
    <source>
        <strain evidence="8">R05AC</strain>
    </source>
</reference>
<dbReference type="SUPFAM" id="SSF50965">
    <property type="entry name" value="Galactose oxidase, central domain"/>
    <property type="match status" value="1"/>
</dbReference>
<feature type="compositionally biased region" description="Polar residues" evidence="5">
    <location>
        <begin position="280"/>
        <end position="295"/>
    </location>
</feature>
<evidence type="ECO:0000256" key="1">
    <source>
        <dbReference type="ARBA" id="ARBA00022658"/>
    </source>
</evidence>
<feature type="repeat" description="RCC1" evidence="4">
    <location>
        <begin position="348"/>
        <end position="395"/>
    </location>
</feature>
<dbReference type="InterPro" id="IPR011043">
    <property type="entry name" value="Gal_Oxase/kelch_b-propeller"/>
</dbReference>
<keyword evidence="9" id="KW-1185">Reference proteome</keyword>